<reference evidence="2 3" key="1">
    <citation type="submission" date="2018-01" db="EMBL/GenBank/DDBJ databases">
        <title>Draft genome of the strawberry crown rot pathogen Phytophthora cactorum.</title>
        <authorList>
            <person name="Armitage A.D."/>
            <person name="Lysoe E."/>
            <person name="Nellist C.F."/>
            <person name="Harrison R.J."/>
            <person name="Brurberg M.B."/>
        </authorList>
    </citation>
    <scope>NUCLEOTIDE SEQUENCE [LARGE SCALE GENOMIC DNA]</scope>
    <source>
        <strain evidence="2 3">10300</strain>
    </source>
</reference>
<sequence>MVVLSDVMTTVDEVKLEDILIKNAGKRTAEDVEPQRGPAVSRGAIGSDQGSSVCGDRPGVHISLGLPVVVIIKKNGVDIRIYIDDRLVNSLTRLMVHLLPLSNGLLEDLDKVRWFCSLDMESRLSERLTKLVRSQFHHTVRIIRMAAYALGLKNAPKIYQRPLDNALYGYLRISNDSDQTGTTDIFQTGVADSDSGPPVLRRRS</sequence>
<comment type="caution">
    <text evidence="2">The sequence shown here is derived from an EMBL/GenBank/DDBJ whole genome shotgun (WGS) entry which is preliminary data.</text>
</comment>
<evidence type="ECO:0000313" key="2">
    <source>
        <dbReference type="EMBL" id="RAW22559.1"/>
    </source>
</evidence>
<organism evidence="2 3">
    <name type="scientific">Phytophthora cactorum</name>
    <dbReference type="NCBI Taxonomy" id="29920"/>
    <lineage>
        <taxon>Eukaryota</taxon>
        <taxon>Sar</taxon>
        <taxon>Stramenopiles</taxon>
        <taxon>Oomycota</taxon>
        <taxon>Peronosporomycetes</taxon>
        <taxon>Peronosporales</taxon>
        <taxon>Peronosporaceae</taxon>
        <taxon>Phytophthora</taxon>
    </lineage>
</organism>
<protein>
    <recommendedName>
        <fullName evidence="4">Reverse transcriptase</fullName>
    </recommendedName>
</protein>
<dbReference type="EMBL" id="MJFZ01001278">
    <property type="protein sequence ID" value="RAW22559.1"/>
    <property type="molecule type" value="Genomic_DNA"/>
</dbReference>
<dbReference type="InterPro" id="IPR051320">
    <property type="entry name" value="Viral_Replic_Matur_Polypro"/>
</dbReference>
<dbReference type="InterPro" id="IPR043128">
    <property type="entry name" value="Rev_trsase/Diguanyl_cyclase"/>
</dbReference>
<gene>
    <name evidence="2" type="ORF">PC110_g21000</name>
</gene>
<keyword evidence="3" id="KW-1185">Reference proteome</keyword>
<name>A0A329REW3_9STRA</name>
<dbReference type="InterPro" id="IPR043502">
    <property type="entry name" value="DNA/RNA_pol_sf"/>
</dbReference>
<dbReference type="SUPFAM" id="SSF56672">
    <property type="entry name" value="DNA/RNA polymerases"/>
    <property type="match status" value="1"/>
</dbReference>
<dbReference type="PANTHER" id="PTHR33064:SF37">
    <property type="entry name" value="RIBONUCLEASE H"/>
    <property type="match status" value="1"/>
</dbReference>
<evidence type="ECO:0000313" key="3">
    <source>
        <dbReference type="Proteomes" id="UP000251314"/>
    </source>
</evidence>
<dbReference type="Gene3D" id="3.10.10.10">
    <property type="entry name" value="HIV Type 1 Reverse Transcriptase, subunit A, domain 1"/>
    <property type="match status" value="1"/>
</dbReference>
<dbReference type="VEuPathDB" id="FungiDB:PC110_g21000"/>
<accession>A0A329REW3</accession>
<evidence type="ECO:0000256" key="1">
    <source>
        <dbReference type="SAM" id="MobiDB-lite"/>
    </source>
</evidence>
<proteinExistence type="predicted"/>
<feature type="region of interest" description="Disordered" evidence="1">
    <location>
        <begin position="30"/>
        <end position="52"/>
    </location>
</feature>
<dbReference type="OrthoDB" id="118635at2759"/>
<evidence type="ECO:0008006" key="4">
    <source>
        <dbReference type="Google" id="ProtNLM"/>
    </source>
</evidence>
<dbReference type="PANTHER" id="PTHR33064">
    <property type="entry name" value="POL PROTEIN"/>
    <property type="match status" value="1"/>
</dbReference>
<dbReference type="AlphaFoldDB" id="A0A329REW3"/>
<dbReference type="Proteomes" id="UP000251314">
    <property type="component" value="Unassembled WGS sequence"/>
</dbReference>
<dbReference type="Gene3D" id="3.30.70.270">
    <property type="match status" value="1"/>
</dbReference>